<accession>A0A1M6UEI3</accession>
<dbReference type="EMBL" id="FRBC01000012">
    <property type="protein sequence ID" value="SHK67580.1"/>
    <property type="molecule type" value="Genomic_DNA"/>
</dbReference>
<evidence type="ECO:0000313" key="2">
    <source>
        <dbReference type="Proteomes" id="UP000184263"/>
    </source>
</evidence>
<gene>
    <name evidence="1" type="ORF">SAMN05216582_11220</name>
</gene>
<dbReference type="Proteomes" id="UP000184263">
    <property type="component" value="Unassembled WGS sequence"/>
</dbReference>
<dbReference type="InterPro" id="IPR053735">
    <property type="entry name" value="Type_III_TA_endoRNase"/>
</dbReference>
<protein>
    <submittedName>
        <fullName evidence="1">Toxin ToxN, type III toxin-antitoxin system</fullName>
    </submittedName>
</protein>
<reference evidence="1 2" key="1">
    <citation type="submission" date="2016-11" db="EMBL/GenBank/DDBJ databases">
        <authorList>
            <person name="Jaros S."/>
            <person name="Januszkiewicz K."/>
            <person name="Wedrychowicz H."/>
        </authorList>
    </citation>
    <scope>NUCLEOTIDE SEQUENCE [LARGE SCALE GENOMIC DNA]</scope>
    <source>
        <strain evidence="1 2">HD4</strain>
    </source>
</reference>
<sequence>MLPLTSQTTNERKKRGKKKRAAVLTTFVKESNGTEIANILHNNMIPVFDSVVTPLNIDVEKDSYEINEIRYIRKNHEEIIGKASKVYEKRVNNYNDFYVKACCDFKKLEQEISGYKK</sequence>
<organism evidence="1 2">
    <name type="scientific">Selenomonas ruminantium</name>
    <dbReference type="NCBI Taxonomy" id="971"/>
    <lineage>
        <taxon>Bacteria</taxon>
        <taxon>Bacillati</taxon>
        <taxon>Bacillota</taxon>
        <taxon>Negativicutes</taxon>
        <taxon>Selenomonadales</taxon>
        <taxon>Selenomonadaceae</taxon>
        <taxon>Selenomonas</taxon>
    </lineage>
</organism>
<dbReference type="Pfam" id="PF13958">
    <property type="entry name" value="ToxN_toxin"/>
    <property type="match status" value="1"/>
</dbReference>
<dbReference type="GO" id="GO:0004521">
    <property type="term" value="F:RNA endonuclease activity"/>
    <property type="evidence" value="ECO:0007669"/>
    <property type="project" value="InterPro"/>
</dbReference>
<proteinExistence type="predicted"/>
<dbReference type="InterPro" id="IPR025911">
    <property type="entry name" value="ToxN/AbiQ_toxin"/>
</dbReference>
<dbReference type="Gene3D" id="3.10.129.130">
    <property type="match status" value="1"/>
</dbReference>
<evidence type="ECO:0000313" key="1">
    <source>
        <dbReference type="EMBL" id="SHK67580.1"/>
    </source>
</evidence>
<dbReference type="GO" id="GO:0003723">
    <property type="term" value="F:RNA binding"/>
    <property type="evidence" value="ECO:0007669"/>
    <property type="project" value="InterPro"/>
</dbReference>
<name>A0A1M6UEI3_SELRU</name>
<dbReference type="AlphaFoldDB" id="A0A1M6UEI3"/>